<comment type="caution">
    <text evidence="3">The sequence shown here is derived from an EMBL/GenBank/DDBJ whole genome shotgun (WGS) entry which is preliminary data.</text>
</comment>
<gene>
    <name evidence="3" type="ORF">DEIPH_ctg009orf0002</name>
</gene>
<evidence type="ECO:0000313" key="4">
    <source>
        <dbReference type="Proteomes" id="UP000020492"/>
    </source>
</evidence>
<dbReference type="eggNOG" id="COG2931">
    <property type="taxonomic scope" value="Bacteria"/>
</dbReference>
<dbReference type="OrthoDB" id="57617at2"/>
<evidence type="ECO:0000313" key="3">
    <source>
        <dbReference type="EMBL" id="EYB69264.1"/>
    </source>
</evidence>
<dbReference type="eggNOG" id="COG3064">
    <property type="taxonomic scope" value="Bacteria"/>
</dbReference>
<feature type="region of interest" description="Disordered" evidence="1">
    <location>
        <begin position="363"/>
        <end position="401"/>
    </location>
</feature>
<evidence type="ECO:0000256" key="1">
    <source>
        <dbReference type="SAM" id="MobiDB-lite"/>
    </source>
</evidence>
<evidence type="ECO:0000259" key="2">
    <source>
        <dbReference type="Pfam" id="PF13699"/>
    </source>
</evidence>
<protein>
    <recommendedName>
        <fullName evidence="2">eCIS core domain-containing protein</fullName>
    </recommendedName>
</protein>
<organism evidence="3 4">
    <name type="scientific">Deinococcus phoenicis</name>
    <dbReference type="NCBI Taxonomy" id="1476583"/>
    <lineage>
        <taxon>Bacteria</taxon>
        <taxon>Thermotogati</taxon>
        <taxon>Deinococcota</taxon>
        <taxon>Deinococci</taxon>
        <taxon>Deinococcales</taxon>
        <taxon>Deinococcaceae</taxon>
        <taxon>Deinococcus</taxon>
    </lineage>
</organism>
<feature type="compositionally biased region" description="Pro residues" evidence="1">
    <location>
        <begin position="29"/>
        <end position="39"/>
    </location>
</feature>
<reference evidence="3 4" key="1">
    <citation type="submission" date="2014-03" db="EMBL/GenBank/DDBJ databases">
        <title>Draft genome sequence of Deinococcus phoenicis 1P10ME.</title>
        <authorList>
            <person name="Stepanov V.G."/>
            <person name="Vaishampayan P."/>
            <person name="Venkateswaran K."/>
            <person name="Fox G.E."/>
        </authorList>
    </citation>
    <scope>NUCLEOTIDE SEQUENCE [LARGE SCALE GENOMIC DNA]</scope>
    <source>
        <strain evidence="3 4">1P10ME</strain>
    </source>
</reference>
<dbReference type="InterPro" id="IPR029058">
    <property type="entry name" value="AB_hydrolase_fold"/>
</dbReference>
<dbReference type="SUPFAM" id="SSF53474">
    <property type="entry name" value="alpha/beta-Hydrolases"/>
    <property type="match status" value="1"/>
</dbReference>
<dbReference type="Pfam" id="PF13699">
    <property type="entry name" value="eCIS_core"/>
    <property type="match status" value="1"/>
</dbReference>
<dbReference type="PATRIC" id="fig|1476583.3.peg.577"/>
<feature type="domain" description="eCIS core" evidence="2">
    <location>
        <begin position="262"/>
        <end position="339"/>
    </location>
</feature>
<keyword evidence="4" id="KW-1185">Reference proteome</keyword>
<dbReference type="AlphaFoldDB" id="A0A016QTY8"/>
<accession>A0A016QTY8</accession>
<name>A0A016QTY8_9DEIO</name>
<dbReference type="Gene3D" id="3.40.50.1820">
    <property type="entry name" value="alpha/beta hydrolase"/>
    <property type="match status" value="1"/>
</dbReference>
<dbReference type="Proteomes" id="UP000020492">
    <property type="component" value="Unassembled WGS sequence"/>
</dbReference>
<feature type="region of interest" description="Disordered" evidence="1">
    <location>
        <begin position="1"/>
        <end position="48"/>
    </location>
</feature>
<dbReference type="EMBL" id="JHAC01000009">
    <property type="protein sequence ID" value="EYB69264.1"/>
    <property type="molecule type" value="Genomic_DNA"/>
</dbReference>
<sequence>MTFDHKKRAGESGPPVYQPAQRRVKLRPPEPGPTLPVPAAPVAAPRVPLTPGNARSAAAVQRARSAPALAAAGLLTTDQAAIQRAASEVQASQAELDASRLALAERGLHPQNGAALQRCVPPQPPAPPVLTPFQRQLVTGTAQQQVTSAFLRDARSLPGAARAELALGAIQRAVGQGADSAALQAHLEALAKTPQDQEAVQRAVSLQRQREERAAQAREGDALQRAHLGLQRRLGEAVQRQAEANMGTVAQRVQARRGSGDPLPAAVQRHLEQGLNADLSRVRVHTGSEAAGLAANVQAEAFTSGQDIYFAANRYDPASADGLKLLAHEATHAHQQAQGKVAPGLDPDAGLEAEAQRMGETLGRAPLEATPSSGTRAPRNAGQASPVALQRKAAPPNAQAGQEGALLLHGAVEKNTRVRPTTGSPATLLFGVEVAADLRLGSTRKLVENPGFWSGPRYPSLDEAEGPLRAVLGKLKAAGTLGAALTAYARRYGRSFSTVLGERVRDPNVRQRLLALLPPPLTEAQLTRDAFIEQLAVGYVYLNDSATSLQNSANDGRRGSSPKDILGTFGFQAGPPISGRWGLQMRVFLPIPGRAKYPHPIVAFRGTEGIAFSMKGKAEGTTDTVVGDFAPEAVGYNQYNFNRELIKRNIQAAAKHGKVIFTGHSLGGALAQIAAAEFQGLAAEVVTFQSPAIRQADAARVRANNQAHPASALLSRHYRIDGDAVPTAGEAVLPGSIVYFDRVERPRGSAAPYRPQLSFDAADLTRATAGHVSPMLTTAVRGQPARPGALGVIAERGLRDEGTLGPQGKDVAAVYAGSYDTGHDPRVNLEPERLTTGVRGMRLASQYEAVFYESIAYNTLLDRVEKMAGSGQYKNYAGFRAAALQLIGRLSGKGRLPLTAQDAALGRQFQLPLRDWGGKASPFAQMQQQGVLIDQASANRVANRLEGLWNSWHPEGRP</sequence>
<dbReference type="Pfam" id="PF26363">
    <property type="entry name" value="Phospholipase-like"/>
    <property type="match status" value="1"/>
</dbReference>
<dbReference type="InterPro" id="IPR025295">
    <property type="entry name" value="eCIS_core_dom"/>
</dbReference>
<dbReference type="STRING" id="1476583.DEIPH_ctg009orf0002"/>
<dbReference type="GO" id="GO:0006629">
    <property type="term" value="P:lipid metabolic process"/>
    <property type="evidence" value="ECO:0007669"/>
    <property type="project" value="InterPro"/>
</dbReference>
<dbReference type="RefSeq" id="WP_051517100.1">
    <property type="nucleotide sequence ID" value="NZ_JHAC01000009.1"/>
</dbReference>
<proteinExistence type="predicted"/>